<reference evidence="2" key="1">
    <citation type="submission" date="2021-08" db="EMBL/GenBank/DDBJ databases">
        <title>WGS assembly of Ceratopteris richardii.</title>
        <authorList>
            <person name="Marchant D.B."/>
            <person name="Chen G."/>
            <person name="Jenkins J."/>
            <person name="Shu S."/>
            <person name="Leebens-Mack J."/>
            <person name="Grimwood J."/>
            <person name="Schmutz J."/>
            <person name="Soltis P."/>
            <person name="Soltis D."/>
            <person name="Chen Z.-H."/>
        </authorList>
    </citation>
    <scope>NUCLEOTIDE SEQUENCE</scope>
    <source>
        <strain evidence="2">Whitten #5841</strain>
        <tissue evidence="2">Leaf</tissue>
    </source>
</reference>
<gene>
    <name evidence="2" type="ORF">KP509_05G053100</name>
</gene>
<accession>A0A8T2UTC4</accession>
<comment type="caution">
    <text evidence="2">The sequence shown here is derived from an EMBL/GenBank/DDBJ whole genome shotgun (WGS) entry which is preliminary data.</text>
</comment>
<protein>
    <submittedName>
        <fullName evidence="2">Uncharacterized protein</fullName>
    </submittedName>
</protein>
<dbReference type="AlphaFoldDB" id="A0A8T2UTC4"/>
<evidence type="ECO:0000313" key="3">
    <source>
        <dbReference type="Proteomes" id="UP000825935"/>
    </source>
</evidence>
<dbReference type="EMBL" id="CM035410">
    <property type="protein sequence ID" value="KAH7437023.1"/>
    <property type="molecule type" value="Genomic_DNA"/>
</dbReference>
<feature type="region of interest" description="Disordered" evidence="1">
    <location>
        <begin position="1"/>
        <end position="21"/>
    </location>
</feature>
<evidence type="ECO:0000313" key="2">
    <source>
        <dbReference type="EMBL" id="KAH7437023.1"/>
    </source>
</evidence>
<evidence type="ECO:0000256" key="1">
    <source>
        <dbReference type="SAM" id="MobiDB-lite"/>
    </source>
</evidence>
<organism evidence="2 3">
    <name type="scientific">Ceratopteris richardii</name>
    <name type="common">Triangle waterfern</name>
    <dbReference type="NCBI Taxonomy" id="49495"/>
    <lineage>
        <taxon>Eukaryota</taxon>
        <taxon>Viridiplantae</taxon>
        <taxon>Streptophyta</taxon>
        <taxon>Embryophyta</taxon>
        <taxon>Tracheophyta</taxon>
        <taxon>Polypodiopsida</taxon>
        <taxon>Polypodiidae</taxon>
        <taxon>Polypodiales</taxon>
        <taxon>Pteridineae</taxon>
        <taxon>Pteridaceae</taxon>
        <taxon>Parkerioideae</taxon>
        <taxon>Ceratopteris</taxon>
    </lineage>
</organism>
<dbReference type="Proteomes" id="UP000825935">
    <property type="component" value="Chromosome 5"/>
</dbReference>
<dbReference type="EMBL" id="CM035410">
    <property type="protein sequence ID" value="KAH7437019.1"/>
    <property type="molecule type" value="Genomic_DNA"/>
</dbReference>
<sequence>MMHKHSNMNEEPGTLRGSIGSITHSSRVNMTVSLTDNEMCTTCHVSKADEIQGEYNEWRISLVNSMGERICSTSRSNVVPKRRNRAHSDQLQAIRDPSWTEYKTNSMNTITHVQGSDDGRMLSSGSGRFNLYPLPSRFELRTSSFHCRNEDGVSRRKSSGFFSKSRSILVSIRNRHRNDRFPSGKSLSSGSYDIENGNVAYPGAVSDCISYMRSCG</sequence>
<keyword evidence="3" id="KW-1185">Reference proteome</keyword>
<name>A0A8T2UTC4_CERRI</name>
<proteinExistence type="predicted"/>